<name>A0A9Q1JVE5_9CARY</name>
<dbReference type="InterPro" id="IPR036005">
    <property type="entry name" value="Creatinase/aminopeptidase-like"/>
</dbReference>
<dbReference type="InterPro" id="IPR000994">
    <property type="entry name" value="Pept_M24"/>
</dbReference>
<dbReference type="PANTHER" id="PTHR43763">
    <property type="entry name" value="XAA-PRO AMINOPEPTIDASE 1"/>
    <property type="match status" value="1"/>
</dbReference>
<dbReference type="InterPro" id="IPR029149">
    <property type="entry name" value="Creatin/AminoP/Spt16_N"/>
</dbReference>
<dbReference type="EMBL" id="JAKOGI010000680">
    <property type="protein sequence ID" value="KAJ8431590.1"/>
    <property type="molecule type" value="Genomic_DNA"/>
</dbReference>
<protein>
    <recommendedName>
        <fullName evidence="1">Peptidase M24 domain-containing protein</fullName>
    </recommendedName>
</protein>
<evidence type="ECO:0000259" key="1">
    <source>
        <dbReference type="Pfam" id="PF00557"/>
    </source>
</evidence>
<dbReference type="SUPFAM" id="SSF55920">
    <property type="entry name" value="Creatinase/aminopeptidase"/>
    <property type="match status" value="1"/>
</dbReference>
<proteinExistence type="predicted"/>
<dbReference type="Pfam" id="PF00557">
    <property type="entry name" value="Peptidase_M24"/>
    <property type="match status" value="1"/>
</dbReference>
<feature type="domain" description="Peptidase M24" evidence="1">
    <location>
        <begin position="276"/>
        <end position="365"/>
    </location>
</feature>
<sequence length="380" mass="42632">MADKLSALRSLIESLTLLLSMLYSFPAEYYHHSLYVSDRDRRMEFISRFIGSAGMDLITMNDAWLWTNRTYQKKQLSVLIPGVFQWKLHKMGARICEKAAKTSTNLMDQIWEDRPAAEVKRLIVQSLEFAGLTVAEKLQDLKEKHTHERACSVIISVLDEVLPHMKENKIEVQSYDAVGAGVSLLASDQLGFTSSSNTTEGKPGKDVKSGLLESAPTVEGKDGQLDKACNLIWMDHSFMLLCFVFKDKVLKGHIALTMLGCDSHEFICGLDSSGHSLDIVERIPLWKDGLDYRHGTGHGIGSYLNIHEGVISLQLLPFYICFCPSNKLVPLTQDFTIELKLQCLFVEPGYSEDGNFGVRLEIVLITKEANAKFKFGDKDS</sequence>
<comment type="caution">
    <text evidence="2">The sequence shown here is derived from an EMBL/GenBank/DDBJ whole genome shotgun (WGS) entry which is preliminary data.</text>
</comment>
<gene>
    <name evidence="2" type="ORF">Cgig2_025632</name>
</gene>
<dbReference type="PANTHER" id="PTHR43763:SF12">
    <property type="entry name" value="AMINOPEPTIDASE P1"/>
    <property type="match status" value="1"/>
</dbReference>
<evidence type="ECO:0000313" key="3">
    <source>
        <dbReference type="Proteomes" id="UP001153076"/>
    </source>
</evidence>
<dbReference type="InterPro" id="IPR050422">
    <property type="entry name" value="X-Pro_aminopeptidase_P"/>
</dbReference>
<accession>A0A9Q1JVE5</accession>
<dbReference type="AlphaFoldDB" id="A0A9Q1JVE5"/>
<keyword evidence="3" id="KW-1185">Reference proteome</keyword>
<dbReference type="Gene3D" id="3.90.230.10">
    <property type="entry name" value="Creatinase/methionine aminopeptidase superfamily"/>
    <property type="match status" value="1"/>
</dbReference>
<dbReference type="Gene3D" id="3.40.350.10">
    <property type="entry name" value="Creatinase/prolidase N-terminal domain"/>
    <property type="match status" value="2"/>
</dbReference>
<dbReference type="OrthoDB" id="9995434at2759"/>
<evidence type="ECO:0000313" key="2">
    <source>
        <dbReference type="EMBL" id="KAJ8431590.1"/>
    </source>
</evidence>
<reference evidence="2" key="1">
    <citation type="submission" date="2022-04" db="EMBL/GenBank/DDBJ databases">
        <title>Carnegiea gigantea Genome sequencing and assembly v2.</title>
        <authorList>
            <person name="Copetti D."/>
            <person name="Sanderson M.J."/>
            <person name="Burquez A."/>
            <person name="Wojciechowski M.F."/>
        </authorList>
    </citation>
    <scope>NUCLEOTIDE SEQUENCE</scope>
    <source>
        <strain evidence="2">SGP5-SGP5p</strain>
        <tissue evidence="2">Aerial part</tissue>
    </source>
</reference>
<organism evidence="2 3">
    <name type="scientific">Carnegiea gigantea</name>
    <dbReference type="NCBI Taxonomy" id="171969"/>
    <lineage>
        <taxon>Eukaryota</taxon>
        <taxon>Viridiplantae</taxon>
        <taxon>Streptophyta</taxon>
        <taxon>Embryophyta</taxon>
        <taxon>Tracheophyta</taxon>
        <taxon>Spermatophyta</taxon>
        <taxon>Magnoliopsida</taxon>
        <taxon>eudicotyledons</taxon>
        <taxon>Gunneridae</taxon>
        <taxon>Pentapetalae</taxon>
        <taxon>Caryophyllales</taxon>
        <taxon>Cactineae</taxon>
        <taxon>Cactaceae</taxon>
        <taxon>Cactoideae</taxon>
        <taxon>Echinocereeae</taxon>
        <taxon>Carnegiea</taxon>
    </lineage>
</organism>
<dbReference type="Proteomes" id="UP001153076">
    <property type="component" value="Unassembled WGS sequence"/>
</dbReference>